<accession>A0ABU1TAX5</accession>
<proteinExistence type="predicted"/>
<organism evidence="1 2">
    <name type="scientific">Mucilaginibacter pocheonensis</name>
    <dbReference type="NCBI Taxonomy" id="398050"/>
    <lineage>
        <taxon>Bacteria</taxon>
        <taxon>Pseudomonadati</taxon>
        <taxon>Bacteroidota</taxon>
        <taxon>Sphingobacteriia</taxon>
        <taxon>Sphingobacteriales</taxon>
        <taxon>Sphingobacteriaceae</taxon>
        <taxon>Mucilaginibacter</taxon>
    </lineage>
</organism>
<reference evidence="1 2" key="1">
    <citation type="submission" date="2023-07" db="EMBL/GenBank/DDBJ databases">
        <title>Sorghum-associated microbial communities from plants grown in Nebraska, USA.</title>
        <authorList>
            <person name="Schachtman D."/>
        </authorList>
    </citation>
    <scope>NUCLEOTIDE SEQUENCE [LARGE SCALE GENOMIC DNA]</scope>
    <source>
        <strain evidence="1 2">3262</strain>
    </source>
</reference>
<sequence length="182" mass="20616">MEPDKICTGNTEDEVWQQLAADINADIWEYQALIKQGAREIKLDIDIDLGGGFEGGYATTCFSSPLTDPNFRFAAHEQDFIDEIGKFFGMQDVKIGFKQLDDRLIIKTNDTDKVKALFADPSVIEVFTVLTDFDFGIRLHNVEGSDQKQAFLELNIKDGITDVEILRELYHAFCVVLDKLEQ</sequence>
<evidence type="ECO:0000313" key="1">
    <source>
        <dbReference type="EMBL" id="MDR6942512.1"/>
    </source>
</evidence>
<gene>
    <name evidence="1" type="ORF">J2W55_002354</name>
</gene>
<dbReference type="EMBL" id="JAVDUU010000002">
    <property type="protein sequence ID" value="MDR6942512.1"/>
    <property type="molecule type" value="Genomic_DNA"/>
</dbReference>
<dbReference type="RefSeq" id="WP_310095797.1">
    <property type="nucleotide sequence ID" value="NZ_JAVDUU010000002.1"/>
</dbReference>
<dbReference type="Proteomes" id="UP001247620">
    <property type="component" value="Unassembled WGS sequence"/>
</dbReference>
<evidence type="ECO:0000313" key="2">
    <source>
        <dbReference type="Proteomes" id="UP001247620"/>
    </source>
</evidence>
<keyword evidence="2" id="KW-1185">Reference proteome</keyword>
<protein>
    <submittedName>
        <fullName evidence="1">Uncharacterized protein</fullName>
    </submittedName>
</protein>
<name>A0ABU1TAX5_9SPHI</name>
<comment type="caution">
    <text evidence="1">The sequence shown here is derived from an EMBL/GenBank/DDBJ whole genome shotgun (WGS) entry which is preliminary data.</text>
</comment>